<evidence type="ECO:0000259" key="7">
    <source>
        <dbReference type="Pfam" id="PF00482"/>
    </source>
</evidence>
<evidence type="ECO:0000256" key="3">
    <source>
        <dbReference type="ARBA" id="ARBA00022692"/>
    </source>
</evidence>
<accession>A0ABT2I5G5</accession>
<gene>
    <name evidence="8" type="ORF">NZK81_10925</name>
</gene>
<feature type="domain" description="Type II secretion system protein GspF" evidence="7">
    <location>
        <begin position="167"/>
        <end position="291"/>
    </location>
</feature>
<dbReference type="InterPro" id="IPR018076">
    <property type="entry name" value="T2SS_GspF_dom"/>
</dbReference>
<evidence type="ECO:0000256" key="6">
    <source>
        <dbReference type="SAM" id="Phobius"/>
    </source>
</evidence>
<dbReference type="Gene3D" id="1.20.81.30">
    <property type="entry name" value="Type II secretion system (T2SS), domain F"/>
    <property type="match status" value="1"/>
</dbReference>
<keyword evidence="3 6" id="KW-0812">Transmembrane</keyword>
<reference evidence="8" key="1">
    <citation type="submission" date="2022-09" db="EMBL/GenBank/DDBJ databases">
        <title>Novosphingobium sp. Nov., a polycyclic aromatic hydrocarbon-degrading bacterium isolated form mangrove sediments in HongKong.</title>
        <authorList>
            <person name="Hu Z."/>
        </authorList>
    </citation>
    <scope>NUCLEOTIDE SEQUENCE</scope>
    <source>
        <strain evidence="8">HK4-1</strain>
    </source>
</reference>
<evidence type="ECO:0000313" key="9">
    <source>
        <dbReference type="Proteomes" id="UP001165583"/>
    </source>
</evidence>
<dbReference type="PANTHER" id="PTHR35007:SF1">
    <property type="entry name" value="PILUS ASSEMBLY PROTEIN"/>
    <property type="match status" value="1"/>
</dbReference>
<protein>
    <submittedName>
        <fullName evidence="8">Type II secretion system F family protein</fullName>
    </submittedName>
</protein>
<proteinExistence type="predicted"/>
<feature type="transmembrane region" description="Helical" evidence="6">
    <location>
        <begin position="128"/>
        <end position="152"/>
    </location>
</feature>
<evidence type="ECO:0000256" key="4">
    <source>
        <dbReference type="ARBA" id="ARBA00022989"/>
    </source>
</evidence>
<dbReference type="EMBL" id="JANZXA010000006">
    <property type="protein sequence ID" value="MCT2400066.1"/>
    <property type="molecule type" value="Genomic_DNA"/>
</dbReference>
<evidence type="ECO:0000313" key="8">
    <source>
        <dbReference type="EMBL" id="MCT2400066.1"/>
    </source>
</evidence>
<evidence type="ECO:0000256" key="5">
    <source>
        <dbReference type="ARBA" id="ARBA00023136"/>
    </source>
</evidence>
<comment type="caution">
    <text evidence="8">The sequence shown here is derived from an EMBL/GenBank/DDBJ whole genome shotgun (WGS) entry which is preliminary data.</text>
</comment>
<sequence length="334" mass="37133">MFDGQLFRALIFVAIFGSVFLFVQLVLRLGLEGRAHRQAVNKRLRMISTGAEREDVVARLLKNDPTFGPNATGFVAKSLRNLRKKLLMAGLPFGPTETMFGMIGLFVFFGLGAWYLAFIYSFPITFGVLQLIIAVAAGAAIAIPLQIISVFAQRRRKRMQAQFPVALDIFVRALKAGHPVASALDLMTNEMEDPIGSEFGLVGDEISYGAELTEALDAMAERWDLDDIRMFVVSLSVQNETGGNLAEILENLSEVIRERATLLLKVRALSSEGRMTGWLLTVLPILTFLALFLTDPSFYFDVAMDPIFYIGFPMIIALFLLGVLWIRKLVDLKV</sequence>
<evidence type="ECO:0000256" key="1">
    <source>
        <dbReference type="ARBA" id="ARBA00004651"/>
    </source>
</evidence>
<feature type="transmembrane region" description="Helical" evidence="6">
    <location>
        <begin position="275"/>
        <end position="294"/>
    </location>
</feature>
<keyword evidence="9" id="KW-1185">Reference proteome</keyword>
<dbReference type="PANTHER" id="PTHR35007">
    <property type="entry name" value="INTEGRAL MEMBRANE PROTEIN-RELATED"/>
    <property type="match status" value="1"/>
</dbReference>
<dbReference type="RefSeq" id="WP_260046163.1">
    <property type="nucleotide sequence ID" value="NZ_JANZXA010000006.1"/>
</dbReference>
<name>A0ABT2I5G5_9SPHN</name>
<feature type="transmembrane region" description="Helical" evidence="6">
    <location>
        <begin position="100"/>
        <end position="122"/>
    </location>
</feature>
<feature type="transmembrane region" description="Helical" evidence="6">
    <location>
        <begin position="306"/>
        <end position="326"/>
    </location>
</feature>
<comment type="subcellular location">
    <subcellularLocation>
        <location evidence="1">Cell membrane</location>
        <topology evidence="1">Multi-pass membrane protein</topology>
    </subcellularLocation>
</comment>
<feature type="transmembrane region" description="Helical" evidence="6">
    <location>
        <begin position="6"/>
        <end position="27"/>
    </location>
</feature>
<dbReference type="Pfam" id="PF00482">
    <property type="entry name" value="T2SSF"/>
    <property type="match status" value="1"/>
</dbReference>
<keyword evidence="5 6" id="KW-0472">Membrane</keyword>
<organism evidence="8 9">
    <name type="scientific">Novosphingobium mangrovi</name>
    <name type="common">ex Huang et al. 2023</name>
    <dbReference type="NCBI Taxonomy" id="2976432"/>
    <lineage>
        <taxon>Bacteria</taxon>
        <taxon>Pseudomonadati</taxon>
        <taxon>Pseudomonadota</taxon>
        <taxon>Alphaproteobacteria</taxon>
        <taxon>Sphingomonadales</taxon>
        <taxon>Sphingomonadaceae</taxon>
        <taxon>Novosphingobium</taxon>
    </lineage>
</organism>
<keyword evidence="4 6" id="KW-1133">Transmembrane helix</keyword>
<evidence type="ECO:0000256" key="2">
    <source>
        <dbReference type="ARBA" id="ARBA00022475"/>
    </source>
</evidence>
<dbReference type="InterPro" id="IPR042094">
    <property type="entry name" value="T2SS_GspF_sf"/>
</dbReference>
<keyword evidence="2" id="KW-1003">Cell membrane</keyword>
<dbReference type="Proteomes" id="UP001165583">
    <property type="component" value="Unassembled WGS sequence"/>
</dbReference>